<comment type="similarity">
    <text evidence="2 14 16">Belongs to the TonB-dependent receptor family.</text>
</comment>
<keyword evidence="8" id="KW-0408">Iron</keyword>
<evidence type="ECO:0000256" key="13">
    <source>
        <dbReference type="ARBA" id="ARBA00023237"/>
    </source>
</evidence>
<evidence type="ECO:0000256" key="12">
    <source>
        <dbReference type="ARBA" id="ARBA00023170"/>
    </source>
</evidence>
<evidence type="ECO:0000256" key="15">
    <source>
        <dbReference type="PROSITE-ProRule" id="PRU10144"/>
    </source>
</evidence>
<dbReference type="CDD" id="cd01347">
    <property type="entry name" value="ligand_gated_channel"/>
    <property type="match status" value="1"/>
</dbReference>
<evidence type="ECO:0000256" key="3">
    <source>
        <dbReference type="ARBA" id="ARBA00022448"/>
    </source>
</evidence>
<dbReference type="InterPro" id="IPR010917">
    <property type="entry name" value="TonB_rcpt_CS"/>
</dbReference>
<proteinExistence type="inferred from homology"/>
<dbReference type="SUPFAM" id="SSF56935">
    <property type="entry name" value="Porins"/>
    <property type="match status" value="1"/>
</dbReference>
<dbReference type="InterPro" id="IPR036942">
    <property type="entry name" value="Beta-barrel_TonB_sf"/>
</dbReference>
<feature type="domain" description="TonB-dependent receptor-like beta-barrel" evidence="19">
    <location>
        <begin position="249"/>
        <end position="730"/>
    </location>
</feature>
<dbReference type="KEGG" id="pcav:D3880_18785"/>
<dbReference type="EMBL" id="CP032419">
    <property type="protein sequence ID" value="AYC34287.1"/>
    <property type="molecule type" value="Genomic_DNA"/>
</dbReference>
<dbReference type="Gene3D" id="2.170.130.10">
    <property type="entry name" value="TonB-dependent receptor, plug domain"/>
    <property type="match status" value="1"/>
</dbReference>
<dbReference type="GO" id="GO:0015891">
    <property type="term" value="P:siderophore transport"/>
    <property type="evidence" value="ECO:0007669"/>
    <property type="project" value="InterPro"/>
</dbReference>
<accession>A0A385Z8B0</accession>
<comment type="subcellular location">
    <subcellularLocation>
        <location evidence="1 14">Cell outer membrane</location>
        <topology evidence="1 14">Multi-pass membrane protein</topology>
    </subcellularLocation>
</comment>
<feature type="chain" id="PRO_5017454503" evidence="18">
    <location>
        <begin position="34"/>
        <end position="768"/>
    </location>
</feature>
<keyword evidence="6 14" id="KW-0812">Transmembrane</keyword>
<evidence type="ECO:0000256" key="18">
    <source>
        <dbReference type="SAM" id="SignalP"/>
    </source>
</evidence>
<dbReference type="PROSITE" id="PS52016">
    <property type="entry name" value="TONB_DEPENDENT_REC_3"/>
    <property type="match status" value="1"/>
</dbReference>
<dbReference type="GO" id="GO:0015344">
    <property type="term" value="F:siderophore uptake transmembrane transporter activity"/>
    <property type="evidence" value="ECO:0007669"/>
    <property type="project" value="TreeGrafter"/>
</dbReference>
<keyword evidence="22" id="KW-1185">Reference proteome</keyword>
<evidence type="ECO:0000256" key="5">
    <source>
        <dbReference type="ARBA" id="ARBA00022496"/>
    </source>
</evidence>
<dbReference type="AlphaFoldDB" id="A0A385Z8B0"/>
<dbReference type="NCBIfam" id="TIGR01783">
    <property type="entry name" value="TonB-siderophor"/>
    <property type="match status" value="1"/>
</dbReference>
<sequence length="768" mass="82776">MNKKAMSSNLPQPRLLASAIGLAIASFACTGLAAESSKSQVVELGAVNVQGKQEKAKSYKVEQASSPKYTAPLLDTPQTITVVPQEVIQEQGALSLRQVLSNVSGITFAAGEGGGGLGDSINIRGFSANNNIMIDGLRDSAQTSRSDTFNLESVEVVKGPSSVYSGAGTTGGSINLVSKTPHFGTLTTLGAGLGTDDYKRLTADTNQQLDGIEGAAFRLNLMAHQNDVAGRDQIDYDRWGIAPSLSFGLGTPTRLTLSYLHQSDDNLPDYGLPALNGKVLAGVDRDNYYGFRNLDTEETDIDSFTVKLEHDFNDLVSLSNSARYSETDRTTVVTAAQLNTGTYDSNGSLPGGVRPVPAGKYTYGGAAGFGRDYSTKLAINQTNLTWNFNTGFIAHTLVTGAEIFQEKYERTTFSYNTLAANQLFDLHNPEGYYSGPTNKQDTGRAESELDSRALYAFDTLELSEQWELNLGLRYEHYEGEGKTATVAVVPGYGSQYAWSGKQDSSDDMFSGRAGLVFKPATNGAIYVAWGNSYNPSAESLTGSGNLGGTSGTGLNDKTQNLDPEKNETWELGTKWDLLDQRLAVNAALFRVDKTNGRVDVDSGAGVSYQLDGEQRVEGFELGLSGKLTDNWEAFANYTQLRSEIRKTGASASDLAEEGQALANTPPRSFSLWTSYDLPQGWEVGYGAQFVDQRNVANTGSAKVPAYWLHSALVGYEVNNELNLQLNLYNLFDKEYYDRIRTTAGTTGRSSSLVPGDGRSAVLSASYEF</sequence>
<dbReference type="InterPro" id="IPR000531">
    <property type="entry name" value="Beta-barrel_TonB"/>
</dbReference>
<evidence type="ECO:0000256" key="1">
    <source>
        <dbReference type="ARBA" id="ARBA00004571"/>
    </source>
</evidence>
<evidence type="ECO:0000256" key="16">
    <source>
        <dbReference type="RuleBase" id="RU003357"/>
    </source>
</evidence>
<dbReference type="Proteomes" id="UP000265560">
    <property type="component" value="Chromosome"/>
</dbReference>
<dbReference type="GO" id="GO:0038023">
    <property type="term" value="F:signaling receptor activity"/>
    <property type="evidence" value="ECO:0007669"/>
    <property type="project" value="InterPro"/>
</dbReference>
<evidence type="ECO:0000256" key="14">
    <source>
        <dbReference type="PROSITE-ProRule" id="PRU01360"/>
    </source>
</evidence>
<keyword evidence="12 21" id="KW-0675">Receptor</keyword>
<feature type="domain" description="TonB-dependent receptor plug" evidence="20">
    <location>
        <begin position="73"/>
        <end position="172"/>
    </location>
</feature>
<dbReference type="PANTHER" id="PTHR32552:SF83">
    <property type="entry name" value="BLR3904 PROTEIN"/>
    <property type="match status" value="1"/>
</dbReference>
<dbReference type="InterPro" id="IPR037066">
    <property type="entry name" value="Plug_dom_sf"/>
</dbReference>
<dbReference type="InterPro" id="IPR039426">
    <property type="entry name" value="TonB-dep_rcpt-like"/>
</dbReference>
<keyword evidence="7 18" id="KW-0732">Signal</keyword>
<evidence type="ECO:0000313" key="22">
    <source>
        <dbReference type="Proteomes" id="UP000265560"/>
    </source>
</evidence>
<keyword evidence="9" id="KW-0406">Ion transport</keyword>
<dbReference type="Pfam" id="PF07715">
    <property type="entry name" value="Plug"/>
    <property type="match status" value="1"/>
</dbReference>
<dbReference type="RefSeq" id="WP_119894940.1">
    <property type="nucleotide sequence ID" value="NZ_CP032419.1"/>
</dbReference>
<dbReference type="PROSITE" id="PS51257">
    <property type="entry name" value="PROKAR_LIPOPROTEIN"/>
    <property type="match status" value="1"/>
</dbReference>
<keyword evidence="11 14" id="KW-0472">Membrane</keyword>
<keyword evidence="5" id="KW-0410">Iron transport</keyword>
<keyword evidence="4 14" id="KW-1134">Transmembrane beta strand</keyword>
<dbReference type="GO" id="GO:0009279">
    <property type="term" value="C:cell outer membrane"/>
    <property type="evidence" value="ECO:0007669"/>
    <property type="project" value="UniProtKB-SubCell"/>
</dbReference>
<evidence type="ECO:0000256" key="10">
    <source>
        <dbReference type="ARBA" id="ARBA00023077"/>
    </source>
</evidence>
<evidence type="ECO:0000259" key="19">
    <source>
        <dbReference type="Pfam" id="PF00593"/>
    </source>
</evidence>
<reference evidence="22" key="1">
    <citation type="submission" date="2018-09" db="EMBL/GenBank/DDBJ databases">
        <authorList>
            <person name="Zhu H."/>
        </authorList>
    </citation>
    <scope>NUCLEOTIDE SEQUENCE [LARGE SCALE GENOMIC DNA]</scope>
    <source>
        <strain evidence="22">K2W31S-8</strain>
    </source>
</reference>
<keyword evidence="13 14" id="KW-0998">Cell outer membrane</keyword>
<evidence type="ECO:0000256" key="6">
    <source>
        <dbReference type="ARBA" id="ARBA00022692"/>
    </source>
</evidence>
<evidence type="ECO:0000256" key="9">
    <source>
        <dbReference type="ARBA" id="ARBA00023065"/>
    </source>
</evidence>
<keyword evidence="10 16" id="KW-0798">TonB box</keyword>
<dbReference type="PANTHER" id="PTHR32552">
    <property type="entry name" value="FERRICHROME IRON RECEPTOR-RELATED"/>
    <property type="match status" value="1"/>
</dbReference>
<evidence type="ECO:0000256" key="11">
    <source>
        <dbReference type="ARBA" id="ARBA00023136"/>
    </source>
</evidence>
<keyword evidence="3 14" id="KW-0813">Transport</keyword>
<dbReference type="InterPro" id="IPR012910">
    <property type="entry name" value="Plug_dom"/>
</dbReference>
<dbReference type="Gene3D" id="2.40.170.20">
    <property type="entry name" value="TonB-dependent receptor, beta-barrel domain"/>
    <property type="match status" value="1"/>
</dbReference>
<gene>
    <name evidence="21" type="ORF">D3880_18785</name>
</gene>
<organism evidence="21 22">
    <name type="scientific">Pseudomonas cavernae</name>
    <dbReference type="NCBI Taxonomy" id="2320867"/>
    <lineage>
        <taxon>Bacteria</taxon>
        <taxon>Pseudomonadati</taxon>
        <taxon>Pseudomonadota</taxon>
        <taxon>Gammaproteobacteria</taxon>
        <taxon>Pseudomonadales</taxon>
        <taxon>Pseudomonadaceae</taxon>
        <taxon>Pseudomonas</taxon>
    </lineage>
</organism>
<feature type="signal peptide" evidence="18">
    <location>
        <begin position="1"/>
        <end position="33"/>
    </location>
</feature>
<dbReference type="Pfam" id="PF00593">
    <property type="entry name" value="TonB_dep_Rec_b-barrel"/>
    <property type="match status" value="1"/>
</dbReference>
<evidence type="ECO:0000256" key="4">
    <source>
        <dbReference type="ARBA" id="ARBA00022452"/>
    </source>
</evidence>
<evidence type="ECO:0000256" key="2">
    <source>
        <dbReference type="ARBA" id="ARBA00009810"/>
    </source>
</evidence>
<dbReference type="PROSITE" id="PS01156">
    <property type="entry name" value="TONB_DEPENDENT_REC_2"/>
    <property type="match status" value="1"/>
</dbReference>
<evidence type="ECO:0000256" key="7">
    <source>
        <dbReference type="ARBA" id="ARBA00022729"/>
    </source>
</evidence>
<dbReference type="OrthoDB" id="9790771at2"/>
<name>A0A385Z8B0_9PSED</name>
<evidence type="ECO:0000256" key="8">
    <source>
        <dbReference type="ARBA" id="ARBA00023004"/>
    </source>
</evidence>
<feature type="region of interest" description="Disordered" evidence="17">
    <location>
        <begin position="542"/>
        <end position="561"/>
    </location>
</feature>
<evidence type="ECO:0000259" key="20">
    <source>
        <dbReference type="Pfam" id="PF07715"/>
    </source>
</evidence>
<dbReference type="InterPro" id="IPR010105">
    <property type="entry name" value="TonB_sidphr_rcpt"/>
</dbReference>
<dbReference type="FunFam" id="2.170.130.10:FF:000001">
    <property type="entry name" value="Catecholate siderophore TonB-dependent receptor"/>
    <property type="match status" value="1"/>
</dbReference>
<feature type="short sequence motif" description="TonB C-terminal box" evidence="15">
    <location>
        <begin position="751"/>
        <end position="768"/>
    </location>
</feature>
<evidence type="ECO:0000313" key="21">
    <source>
        <dbReference type="EMBL" id="AYC34287.1"/>
    </source>
</evidence>
<protein>
    <submittedName>
        <fullName evidence="21">TonB-dependent siderophore receptor</fullName>
    </submittedName>
</protein>
<evidence type="ECO:0000256" key="17">
    <source>
        <dbReference type="SAM" id="MobiDB-lite"/>
    </source>
</evidence>